<dbReference type="RefSeq" id="XP_007411440.1">
    <property type="nucleotide sequence ID" value="XM_007411378.1"/>
</dbReference>
<evidence type="ECO:0000313" key="1">
    <source>
        <dbReference type="EMBL" id="EGG05075.1"/>
    </source>
</evidence>
<dbReference type="AlphaFoldDB" id="F4RQP9"/>
<dbReference type="OrthoDB" id="2505216at2759"/>
<gene>
    <name evidence="1" type="ORF">MELLADRAFT_88137</name>
</gene>
<dbReference type="KEGG" id="mlr:MELLADRAFT_88137"/>
<sequence>MTISTSSSTSTPLPSFNGHLHDSWDLHQLKLISWFKTQNISDQDDQLKLDYLILSLQSNSNALNWFSLQPIELKSNFIQSLTLLKNKYGNDLRKEILRLSALNSLEVRTFRDPEHKTEMVHQLVDELDHLLSLGAVHQDNVKRDYLLRCFRAFAGAIKLINRSTSYDGAVLAALNWEASVISKAQEAMIQASLDPNATHKQIKSRRNKHHSQIDYLLQAHERHGAINLTTDDQPKV</sequence>
<reference evidence="2" key="1">
    <citation type="journal article" date="2011" name="Proc. Natl. Acad. Sci. U.S.A.">
        <title>Obligate biotrophy features unraveled by the genomic analysis of rust fungi.</title>
        <authorList>
            <person name="Duplessis S."/>
            <person name="Cuomo C.A."/>
            <person name="Lin Y.-C."/>
            <person name="Aerts A."/>
            <person name="Tisserant E."/>
            <person name="Veneault-Fourrey C."/>
            <person name="Joly D.L."/>
            <person name="Hacquard S."/>
            <person name="Amselem J."/>
            <person name="Cantarel B.L."/>
            <person name="Chiu R."/>
            <person name="Coutinho P.M."/>
            <person name="Feau N."/>
            <person name="Field M."/>
            <person name="Frey P."/>
            <person name="Gelhaye E."/>
            <person name="Goldberg J."/>
            <person name="Grabherr M.G."/>
            <person name="Kodira C.D."/>
            <person name="Kohler A."/>
            <person name="Kuees U."/>
            <person name="Lindquist E.A."/>
            <person name="Lucas S.M."/>
            <person name="Mago R."/>
            <person name="Mauceli E."/>
            <person name="Morin E."/>
            <person name="Murat C."/>
            <person name="Pangilinan J.L."/>
            <person name="Park R."/>
            <person name="Pearson M."/>
            <person name="Quesneville H."/>
            <person name="Rouhier N."/>
            <person name="Sakthikumar S."/>
            <person name="Salamov A.A."/>
            <person name="Schmutz J."/>
            <person name="Selles B."/>
            <person name="Shapiro H."/>
            <person name="Tanguay P."/>
            <person name="Tuskan G.A."/>
            <person name="Henrissat B."/>
            <person name="Van de Peer Y."/>
            <person name="Rouze P."/>
            <person name="Ellis J.G."/>
            <person name="Dodds P.N."/>
            <person name="Schein J.E."/>
            <person name="Zhong S."/>
            <person name="Hamelin R.C."/>
            <person name="Grigoriev I.V."/>
            <person name="Szabo L.J."/>
            <person name="Martin F."/>
        </authorList>
    </citation>
    <scope>NUCLEOTIDE SEQUENCE [LARGE SCALE GENOMIC DNA]</scope>
    <source>
        <strain evidence="2">98AG31 / pathotype 3-4-7</strain>
    </source>
</reference>
<accession>F4RQP9</accession>
<name>F4RQP9_MELLP</name>
<dbReference type="GeneID" id="18934778"/>
<dbReference type="InParanoid" id="F4RQP9"/>
<protein>
    <submittedName>
        <fullName evidence="1">Uncharacterized protein</fullName>
    </submittedName>
</protein>
<evidence type="ECO:0000313" key="2">
    <source>
        <dbReference type="Proteomes" id="UP000001072"/>
    </source>
</evidence>
<organism evidence="2">
    <name type="scientific">Melampsora larici-populina (strain 98AG31 / pathotype 3-4-7)</name>
    <name type="common">Poplar leaf rust fungus</name>
    <dbReference type="NCBI Taxonomy" id="747676"/>
    <lineage>
        <taxon>Eukaryota</taxon>
        <taxon>Fungi</taxon>
        <taxon>Dikarya</taxon>
        <taxon>Basidiomycota</taxon>
        <taxon>Pucciniomycotina</taxon>
        <taxon>Pucciniomycetes</taxon>
        <taxon>Pucciniales</taxon>
        <taxon>Melampsoraceae</taxon>
        <taxon>Melampsora</taxon>
    </lineage>
</organism>
<dbReference type="VEuPathDB" id="FungiDB:MELLADRAFT_88137"/>
<dbReference type="HOGENOM" id="CLU_1175651_0_0_1"/>
<dbReference type="Proteomes" id="UP000001072">
    <property type="component" value="Unassembled WGS sequence"/>
</dbReference>
<dbReference type="eggNOG" id="ENOG502T26Z">
    <property type="taxonomic scope" value="Eukaryota"/>
</dbReference>
<dbReference type="EMBL" id="GL883114">
    <property type="protein sequence ID" value="EGG05075.1"/>
    <property type="molecule type" value="Genomic_DNA"/>
</dbReference>
<keyword evidence="2" id="KW-1185">Reference proteome</keyword>
<proteinExistence type="predicted"/>